<dbReference type="GO" id="GO:0000796">
    <property type="term" value="C:condensin complex"/>
    <property type="evidence" value="ECO:0007669"/>
    <property type="project" value="TreeGrafter"/>
</dbReference>
<reference evidence="14 15" key="1">
    <citation type="journal article" date="2016" name="Mol. Biol. Evol.">
        <title>Comparative Genomics of Early-Diverging Mushroom-Forming Fungi Provides Insights into the Origins of Lignocellulose Decay Capabilities.</title>
        <authorList>
            <person name="Nagy L.G."/>
            <person name="Riley R."/>
            <person name="Tritt A."/>
            <person name="Adam C."/>
            <person name="Daum C."/>
            <person name="Floudas D."/>
            <person name="Sun H."/>
            <person name="Yadav J.S."/>
            <person name="Pangilinan J."/>
            <person name="Larsson K.H."/>
            <person name="Matsuura K."/>
            <person name="Barry K."/>
            <person name="Labutti K."/>
            <person name="Kuo R."/>
            <person name="Ohm R.A."/>
            <person name="Bhattacharya S.S."/>
            <person name="Shirouzu T."/>
            <person name="Yoshinaga Y."/>
            <person name="Martin F.M."/>
            <person name="Grigoriev I.V."/>
            <person name="Hibbett D.S."/>
        </authorList>
    </citation>
    <scope>NUCLEOTIDE SEQUENCE [LARGE SCALE GENOMIC DNA]</scope>
    <source>
        <strain evidence="14 15">HHB12733</strain>
    </source>
</reference>
<feature type="domain" description="Condensin complex subunit 1 C-terminal" evidence="12">
    <location>
        <begin position="1059"/>
        <end position="1219"/>
    </location>
</feature>
<evidence type="ECO:0000256" key="11">
    <source>
        <dbReference type="SAM" id="MobiDB-lite"/>
    </source>
</evidence>
<dbReference type="PANTHER" id="PTHR14222">
    <property type="entry name" value="CONDENSIN"/>
    <property type="match status" value="1"/>
</dbReference>
<feature type="region of interest" description="Disordered" evidence="11">
    <location>
        <begin position="859"/>
        <end position="906"/>
    </location>
</feature>
<dbReference type="InterPro" id="IPR024324">
    <property type="entry name" value="Condensin_cplx_su1_N"/>
</dbReference>
<evidence type="ECO:0000259" key="13">
    <source>
        <dbReference type="Pfam" id="PF12922"/>
    </source>
</evidence>
<evidence type="ECO:0000256" key="6">
    <source>
        <dbReference type="ARBA" id="ARBA00022776"/>
    </source>
</evidence>
<comment type="similarity">
    <text evidence="3 10">Belongs to the CND1 (condensin subunit 1) family.</text>
</comment>
<dbReference type="SUPFAM" id="SSF48371">
    <property type="entry name" value="ARM repeat"/>
    <property type="match status" value="1"/>
</dbReference>
<dbReference type="Gene3D" id="1.25.10.10">
    <property type="entry name" value="Leucine-rich Repeat Variant"/>
    <property type="match status" value="1"/>
</dbReference>
<dbReference type="GO" id="GO:0051301">
    <property type="term" value="P:cell division"/>
    <property type="evidence" value="ECO:0007669"/>
    <property type="project" value="UniProtKB-KW"/>
</dbReference>
<gene>
    <name evidence="14" type="ORF">CALCODRAFT_501450</name>
</gene>
<evidence type="ECO:0000256" key="3">
    <source>
        <dbReference type="ARBA" id="ARBA00009606"/>
    </source>
</evidence>
<dbReference type="GO" id="GO:0005634">
    <property type="term" value="C:nucleus"/>
    <property type="evidence" value="ECO:0007669"/>
    <property type="project" value="UniProtKB-SubCell"/>
</dbReference>
<dbReference type="GO" id="GO:0000779">
    <property type="term" value="C:condensed chromosome, centromeric region"/>
    <property type="evidence" value="ECO:0007669"/>
    <property type="project" value="TreeGrafter"/>
</dbReference>
<dbReference type="GO" id="GO:0010032">
    <property type="term" value="P:meiotic chromosome condensation"/>
    <property type="evidence" value="ECO:0007669"/>
    <property type="project" value="TreeGrafter"/>
</dbReference>
<feature type="compositionally biased region" description="Polar residues" evidence="11">
    <location>
        <begin position="894"/>
        <end position="906"/>
    </location>
</feature>
<dbReference type="STRING" id="1353952.A0A165DM49"/>
<evidence type="ECO:0000256" key="7">
    <source>
        <dbReference type="ARBA" id="ARBA00023067"/>
    </source>
</evidence>
<protein>
    <recommendedName>
        <fullName evidence="10">Condensin complex subunit 1</fullName>
    </recommendedName>
</protein>
<feature type="region of interest" description="Disordered" evidence="11">
    <location>
        <begin position="1291"/>
        <end position="1322"/>
    </location>
</feature>
<keyword evidence="15" id="KW-1185">Reference proteome</keyword>
<keyword evidence="7 10" id="KW-0226">DNA condensation</keyword>
<feature type="compositionally biased region" description="Basic residues" evidence="11">
    <location>
        <begin position="523"/>
        <end position="535"/>
    </location>
</feature>
<dbReference type="InterPro" id="IPR016024">
    <property type="entry name" value="ARM-type_fold"/>
</dbReference>
<comment type="function">
    <text evidence="10">Regulatory subunit of the condensin complex, a complex required for conversion of interphase chromatin into mitotic-like condense chromosomes. The condensin complex probably introduces positive supercoils into relaxed DNA in the presence of type I topoisomerases and converts nicked DNA into positive knotted forms in the presence of type II topoisomerases.</text>
</comment>
<sequence>MQDFNLQDELHALQNEDYTIPNEIDPADGDIGGALERVVEAVAENVDNVGEEETWDGLRSFIKHSEQLTGAQQSKLLDSISSGLQSTIDQLSHAVDAEDPAAFLPLKPTIERFAFLLQWFVTVAERGVATAPGDAATLAKPKGRGARKKAVEGKWNWEEQIAPTLTLMGKALRLRTHRLWSTSAERDAFVNCFTRPAYQIAQNETYLRNQDTRLAVYRIICLAVKQHAQGFSAQTSIMQNLQYFEHLSEPMADVLAVLAKDFDHAQLAEEILREIASKSFSAQDSKGPRSFGRFLTRMAELLPRVVLKQISLLLAHLDSESYPMRMALIEVLGTLIRELALSEEGEQEAREKQIEKLFELLNERFMDLNGYVRAKVITTLTKLCNLPPKFPKQRQQITELTIASLEDKSSTVRRYAIALITRLILTHPFGLLHGGPLNLTAWQERYKKVKEELNTLEQKMGVLEGQRDAEEEEGQKTAEDDDDDDDEEEEADEEEEEADDPDESVVKAEPGAEDDDASTVAPRRPKKAKKVKKIKAPRKSEPLDLAAVTQEQALAAMDGNMVIKLRLTKRYYADALRFIRIIENSMDILSTLLVSTNKAEVLEAMEFFRVAHEYEFESAQMGIKKMVHLIWTKDNNVVGEDGKELKGIRARLLEVYRNLYFDAPPDLEPKQVVNRIAKNLIELTYSATLAELTSLEELLKTMMDEGQIQMDVVHKLWDVYGTEREIPRQQRRGAIMILGMLAVAKREVVTEKIETLLRIGLGSFGKADLNLARFSCIALQRVSGSAKKVKGSLVDNTMRLPMDNAIFRKLEEAIEWPCATAAWFGMAEQAINTIYLLGEQPDTLCQEIVKNLTRRAFTPLPENRSPKARNEPLDKPGVPPTPGFNLLDDADTVAPTSPTATRTPGSAISNDFGDAFALSQLVFVVGHVAIKHIVYLELVERELKRRKDEAAKDKKSKTKEASKEGEELEQVAGNAEDDIGDIISGVRERELLYGPASLLALYGPMLKEICGTPRVYKNVYLRRAATIALSKFMCVSSLYCEDNLLLLFKIMETSRDPTMRSNIVIALGDVAISFSNMIDENSNRLYDGLADKDLTVKKNTLMVLTHLILNGMIKVKGQLGEMAKCLEDDETRIADLAKLFFSELASKDNAVYNNLPDVISHLSTGDHAVDEETFQRTMKYIFGFIEKEKQAESIVEKLCQRFRLATDERQWRDIAFCMSMLPFKSERSMKKLIEGLPFYQDKLHEETVFKRFNEILSKARSNKQTTKPDTELKEFEQILLDFKAKGEEDQHFQEQVEQTAEKAKKRAVKRARQKRRGSGEWN</sequence>
<dbReference type="InterPro" id="IPR032682">
    <property type="entry name" value="Cnd1_C"/>
</dbReference>
<comment type="subcellular location">
    <subcellularLocation>
        <location evidence="2">Chromosome</location>
    </subcellularLocation>
    <subcellularLocation>
        <location evidence="1">Nucleus</location>
    </subcellularLocation>
</comment>
<name>A0A165DM49_9BASI</name>
<dbReference type="OrthoDB" id="436262at2759"/>
<evidence type="ECO:0000256" key="9">
    <source>
        <dbReference type="ARBA" id="ARBA00023306"/>
    </source>
</evidence>
<evidence type="ECO:0000259" key="12">
    <source>
        <dbReference type="Pfam" id="PF12717"/>
    </source>
</evidence>
<organism evidence="14 15">
    <name type="scientific">Calocera cornea HHB12733</name>
    <dbReference type="NCBI Taxonomy" id="1353952"/>
    <lineage>
        <taxon>Eukaryota</taxon>
        <taxon>Fungi</taxon>
        <taxon>Dikarya</taxon>
        <taxon>Basidiomycota</taxon>
        <taxon>Agaricomycotina</taxon>
        <taxon>Dacrymycetes</taxon>
        <taxon>Dacrymycetales</taxon>
        <taxon>Dacrymycetaceae</taxon>
        <taxon>Calocera</taxon>
    </lineage>
</organism>
<evidence type="ECO:0000256" key="2">
    <source>
        <dbReference type="ARBA" id="ARBA00004286"/>
    </source>
</evidence>
<dbReference type="EMBL" id="KV424046">
    <property type="protein sequence ID" value="KZT53109.1"/>
    <property type="molecule type" value="Genomic_DNA"/>
</dbReference>
<evidence type="ECO:0000256" key="8">
    <source>
        <dbReference type="ARBA" id="ARBA00023242"/>
    </source>
</evidence>
<dbReference type="FunCoup" id="A0A165DM49">
    <property type="interactions" value="288"/>
</dbReference>
<dbReference type="InterPro" id="IPR007673">
    <property type="entry name" value="Condensin_cplx_su1"/>
</dbReference>
<dbReference type="PIRSF" id="PIRSF017127">
    <property type="entry name" value="Condensin_D2"/>
    <property type="match status" value="1"/>
</dbReference>
<keyword evidence="6 10" id="KW-0498">Mitosis</keyword>
<dbReference type="InterPro" id="IPR011989">
    <property type="entry name" value="ARM-like"/>
</dbReference>
<accession>A0A165DM49</accession>
<feature type="compositionally biased region" description="Basic and acidic residues" evidence="11">
    <location>
        <begin position="947"/>
        <end position="965"/>
    </location>
</feature>
<dbReference type="Proteomes" id="UP000076842">
    <property type="component" value="Unassembled WGS sequence"/>
</dbReference>
<feature type="compositionally biased region" description="Acidic residues" evidence="11">
    <location>
        <begin position="469"/>
        <end position="503"/>
    </location>
</feature>
<evidence type="ECO:0000256" key="4">
    <source>
        <dbReference type="ARBA" id="ARBA00022454"/>
    </source>
</evidence>
<keyword evidence="8" id="KW-0539">Nucleus</keyword>
<feature type="compositionally biased region" description="Basic and acidic residues" evidence="11">
    <location>
        <begin position="1291"/>
        <end position="1302"/>
    </location>
</feature>
<dbReference type="InParanoid" id="A0A165DM49"/>
<keyword evidence="9 10" id="KW-0131">Cell cycle</keyword>
<evidence type="ECO:0000313" key="15">
    <source>
        <dbReference type="Proteomes" id="UP000076842"/>
    </source>
</evidence>
<feature type="compositionally biased region" description="Basic residues" evidence="11">
    <location>
        <begin position="1303"/>
        <end position="1316"/>
    </location>
</feature>
<feature type="region of interest" description="Disordered" evidence="11">
    <location>
        <begin position="459"/>
        <end position="535"/>
    </location>
</feature>
<dbReference type="Pfam" id="PF12922">
    <property type="entry name" value="Cnd1_N"/>
    <property type="match status" value="1"/>
</dbReference>
<feature type="domain" description="Condensin complex subunit 1 N-terminal" evidence="13">
    <location>
        <begin position="71"/>
        <end position="233"/>
    </location>
</feature>
<feature type="region of interest" description="Disordered" evidence="11">
    <location>
        <begin position="947"/>
        <end position="970"/>
    </location>
</feature>
<evidence type="ECO:0000256" key="5">
    <source>
        <dbReference type="ARBA" id="ARBA00022618"/>
    </source>
</evidence>
<evidence type="ECO:0000256" key="10">
    <source>
        <dbReference type="PIRNR" id="PIRNR017127"/>
    </source>
</evidence>
<keyword evidence="5 10" id="KW-0132">Cell division</keyword>
<dbReference type="GO" id="GO:0007076">
    <property type="term" value="P:mitotic chromosome condensation"/>
    <property type="evidence" value="ECO:0007669"/>
    <property type="project" value="InterPro"/>
</dbReference>
<evidence type="ECO:0000313" key="14">
    <source>
        <dbReference type="EMBL" id="KZT53109.1"/>
    </source>
</evidence>
<dbReference type="Pfam" id="PF12717">
    <property type="entry name" value="Cnd1"/>
    <property type="match status" value="1"/>
</dbReference>
<dbReference type="PANTHER" id="PTHR14222:SF2">
    <property type="entry name" value="CONDENSIN COMPLEX SUBUNIT 1"/>
    <property type="match status" value="1"/>
</dbReference>
<feature type="compositionally biased region" description="Basic and acidic residues" evidence="11">
    <location>
        <begin position="864"/>
        <end position="874"/>
    </location>
</feature>
<evidence type="ECO:0000256" key="1">
    <source>
        <dbReference type="ARBA" id="ARBA00004123"/>
    </source>
</evidence>
<dbReference type="InterPro" id="IPR026971">
    <property type="entry name" value="CND1/NCAPD3"/>
</dbReference>
<proteinExistence type="inferred from homology"/>
<keyword evidence="4" id="KW-0158">Chromosome</keyword>
<dbReference type="GO" id="GO:0042393">
    <property type="term" value="F:histone binding"/>
    <property type="evidence" value="ECO:0007669"/>
    <property type="project" value="TreeGrafter"/>
</dbReference>